<name>D4AZD6_ARTBC</name>
<dbReference type="Proteomes" id="UP000008866">
    <property type="component" value="Unassembled WGS sequence"/>
</dbReference>
<evidence type="ECO:0000313" key="1">
    <source>
        <dbReference type="EMBL" id="EFE31656.1"/>
    </source>
</evidence>
<dbReference type="GeneID" id="9519945"/>
<dbReference type="HOGENOM" id="CLU_075621_0_0_1"/>
<gene>
    <name evidence="1" type="ORF">ARB_01556</name>
</gene>
<organism evidence="1 2">
    <name type="scientific">Arthroderma benhamiae (strain ATCC MYA-4681 / CBS 112371)</name>
    <name type="common">Trichophyton mentagrophytes</name>
    <dbReference type="NCBI Taxonomy" id="663331"/>
    <lineage>
        <taxon>Eukaryota</taxon>
        <taxon>Fungi</taxon>
        <taxon>Dikarya</taxon>
        <taxon>Ascomycota</taxon>
        <taxon>Pezizomycotina</taxon>
        <taxon>Eurotiomycetes</taxon>
        <taxon>Eurotiomycetidae</taxon>
        <taxon>Onygenales</taxon>
        <taxon>Arthrodermataceae</taxon>
        <taxon>Trichophyton</taxon>
    </lineage>
</organism>
<evidence type="ECO:0000313" key="2">
    <source>
        <dbReference type="Proteomes" id="UP000008866"/>
    </source>
</evidence>
<dbReference type="EMBL" id="ABSU01000020">
    <property type="protein sequence ID" value="EFE31656.1"/>
    <property type="molecule type" value="Genomic_DNA"/>
</dbReference>
<dbReference type="eggNOG" id="ENOG502T1GH">
    <property type="taxonomic scope" value="Eukaryota"/>
</dbReference>
<dbReference type="OMA" id="INPLPVC"/>
<dbReference type="RefSeq" id="XP_003012296.1">
    <property type="nucleotide sequence ID" value="XM_003012250.1"/>
</dbReference>
<sequence>MSTRPFNPLPACPHPIQWDVSGRITELQTMIDDPTTSEPQKKNLQTAINLYRENKLPGPFKWIQDGKVVPHKNIDFKRPYWVEVLFFTSILAKRFCAYSYRVMASSYPHRLWFRARLLSLCLRAYAFLSSTFLQIFARVRPVPGLLSPAISIDVTILNDTGSNTLTVFDTDITALGIPPTYMGYGADVLITTAGGTLRRRQISVEIQLLDLQGNAVSDWILEAGIVTPATAGATRLSGDGIRQSLYFATAPGNQHLYVAEKKNGIIKQLPVI</sequence>
<dbReference type="AlphaFoldDB" id="D4AZD6"/>
<dbReference type="KEGG" id="abe:ARB_01556"/>
<protein>
    <submittedName>
        <fullName evidence="1">Uncharacterized protein</fullName>
    </submittedName>
</protein>
<reference evidence="2" key="1">
    <citation type="journal article" date="2011" name="Genome Biol.">
        <title>Comparative and functional genomics provide insights into the pathogenicity of dermatophytic fungi.</title>
        <authorList>
            <person name="Burmester A."/>
            <person name="Shelest E."/>
            <person name="Gloeckner G."/>
            <person name="Heddergott C."/>
            <person name="Schindler S."/>
            <person name="Staib P."/>
            <person name="Heidel A."/>
            <person name="Felder M."/>
            <person name="Petzold A."/>
            <person name="Szafranski K."/>
            <person name="Feuermann M."/>
            <person name="Pedruzzi I."/>
            <person name="Priebe S."/>
            <person name="Groth M."/>
            <person name="Winkler R."/>
            <person name="Li W."/>
            <person name="Kniemeyer O."/>
            <person name="Schroeckh V."/>
            <person name="Hertweck C."/>
            <person name="Hube B."/>
            <person name="White T.C."/>
            <person name="Platzer M."/>
            <person name="Guthke R."/>
            <person name="Heitman J."/>
            <person name="Woestemeyer J."/>
            <person name="Zipfel P.F."/>
            <person name="Monod M."/>
            <person name="Brakhage A.A."/>
        </authorList>
    </citation>
    <scope>NUCLEOTIDE SEQUENCE [LARGE SCALE GENOMIC DNA]</scope>
    <source>
        <strain evidence="2">ATCC MYA-4681 / CBS 112371</strain>
    </source>
</reference>
<dbReference type="STRING" id="663331.D4AZD6"/>
<keyword evidence="2" id="KW-1185">Reference proteome</keyword>
<accession>D4AZD6</accession>
<proteinExistence type="predicted"/>
<comment type="caution">
    <text evidence="1">The sequence shown here is derived from an EMBL/GenBank/DDBJ whole genome shotgun (WGS) entry which is preliminary data.</text>
</comment>